<gene>
    <name evidence="9" type="ORF">ACFOVU_07735</name>
</gene>
<accession>A0ABV8FI27</accession>
<dbReference type="Pfam" id="PF00355">
    <property type="entry name" value="Rieske"/>
    <property type="match status" value="1"/>
</dbReference>
<feature type="transmembrane region" description="Helical" evidence="7">
    <location>
        <begin position="140"/>
        <end position="161"/>
    </location>
</feature>
<proteinExistence type="predicted"/>
<evidence type="ECO:0000256" key="7">
    <source>
        <dbReference type="SAM" id="Phobius"/>
    </source>
</evidence>
<evidence type="ECO:0000256" key="3">
    <source>
        <dbReference type="ARBA" id="ARBA00023002"/>
    </source>
</evidence>
<dbReference type="Pfam" id="PF09990">
    <property type="entry name" value="DUF2231"/>
    <property type="match status" value="1"/>
</dbReference>
<reference evidence="10" key="1">
    <citation type="journal article" date="2019" name="Int. J. Syst. Evol. Microbiol.">
        <title>The Global Catalogue of Microorganisms (GCM) 10K type strain sequencing project: providing services to taxonomists for standard genome sequencing and annotation.</title>
        <authorList>
            <consortium name="The Broad Institute Genomics Platform"/>
            <consortium name="The Broad Institute Genome Sequencing Center for Infectious Disease"/>
            <person name="Wu L."/>
            <person name="Ma J."/>
        </authorList>
    </citation>
    <scope>NUCLEOTIDE SEQUENCE [LARGE SCALE GENOMIC DNA]</scope>
    <source>
        <strain evidence="10">TBRC 1826</strain>
    </source>
</reference>
<evidence type="ECO:0000256" key="4">
    <source>
        <dbReference type="ARBA" id="ARBA00023004"/>
    </source>
</evidence>
<keyword evidence="5" id="KW-0411">Iron-sulfur</keyword>
<dbReference type="PANTHER" id="PTHR21266">
    <property type="entry name" value="IRON-SULFUR DOMAIN CONTAINING PROTEIN"/>
    <property type="match status" value="1"/>
</dbReference>
<protein>
    <submittedName>
        <fullName evidence="9">Rieske 2Fe-2S domain-containing protein</fullName>
    </submittedName>
</protein>
<dbReference type="PROSITE" id="PS51296">
    <property type="entry name" value="RIESKE"/>
    <property type="match status" value="1"/>
</dbReference>
<feature type="compositionally biased region" description="Basic and acidic residues" evidence="6">
    <location>
        <begin position="278"/>
        <end position="297"/>
    </location>
</feature>
<keyword evidence="4" id="KW-0408">Iron</keyword>
<comment type="caution">
    <text evidence="9">The sequence shown here is derived from an EMBL/GenBank/DDBJ whole genome shotgun (WGS) entry which is preliminary data.</text>
</comment>
<dbReference type="RefSeq" id="WP_378531294.1">
    <property type="nucleotide sequence ID" value="NZ_JBHSBH010000005.1"/>
</dbReference>
<evidence type="ECO:0000256" key="1">
    <source>
        <dbReference type="ARBA" id="ARBA00022714"/>
    </source>
</evidence>
<dbReference type="InterPro" id="IPR019251">
    <property type="entry name" value="DUF2231_TM"/>
</dbReference>
<feature type="domain" description="Rieske" evidence="8">
    <location>
        <begin position="182"/>
        <end position="277"/>
    </location>
</feature>
<dbReference type="SUPFAM" id="SSF50022">
    <property type="entry name" value="ISP domain"/>
    <property type="match status" value="1"/>
</dbReference>
<dbReference type="InterPro" id="IPR050584">
    <property type="entry name" value="Cholesterol_7-desaturase"/>
</dbReference>
<evidence type="ECO:0000259" key="8">
    <source>
        <dbReference type="PROSITE" id="PS51296"/>
    </source>
</evidence>
<dbReference type="Proteomes" id="UP001595847">
    <property type="component" value="Unassembled WGS sequence"/>
</dbReference>
<name>A0ABV8FI27_9ACTN</name>
<dbReference type="CDD" id="cd03467">
    <property type="entry name" value="Rieske"/>
    <property type="match status" value="1"/>
</dbReference>
<keyword evidence="7" id="KW-1133">Transmembrane helix</keyword>
<organism evidence="9 10">
    <name type="scientific">Nocardiopsis sediminis</name>
    <dbReference type="NCBI Taxonomy" id="1778267"/>
    <lineage>
        <taxon>Bacteria</taxon>
        <taxon>Bacillati</taxon>
        <taxon>Actinomycetota</taxon>
        <taxon>Actinomycetes</taxon>
        <taxon>Streptosporangiales</taxon>
        <taxon>Nocardiopsidaceae</taxon>
        <taxon>Nocardiopsis</taxon>
    </lineage>
</organism>
<keyword evidence="7" id="KW-0812">Transmembrane</keyword>
<dbReference type="PANTHER" id="PTHR21266:SF60">
    <property type="entry name" value="3-KETOSTEROID-9-ALPHA-MONOOXYGENASE, OXYGENASE COMPONENT"/>
    <property type="match status" value="1"/>
</dbReference>
<dbReference type="InterPro" id="IPR017941">
    <property type="entry name" value="Rieske_2Fe-2S"/>
</dbReference>
<keyword evidence="2" id="KW-0479">Metal-binding</keyword>
<dbReference type="EMBL" id="JBHSBH010000005">
    <property type="protein sequence ID" value="MFC3995800.1"/>
    <property type="molecule type" value="Genomic_DNA"/>
</dbReference>
<evidence type="ECO:0000256" key="2">
    <source>
        <dbReference type="ARBA" id="ARBA00022723"/>
    </source>
</evidence>
<keyword evidence="10" id="KW-1185">Reference proteome</keyword>
<evidence type="ECO:0000256" key="6">
    <source>
        <dbReference type="SAM" id="MobiDB-lite"/>
    </source>
</evidence>
<keyword evidence="1" id="KW-0001">2Fe-2S</keyword>
<feature type="region of interest" description="Disordered" evidence="6">
    <location>
        <begin position="278"/>
        <end position="309"/>
    </location>
</feature>
<sequence length="309" mass="32322">MKIGDAIRRIERSARLDPVAAFARSLIRRVPPGRAADTLHGVDLGHPMHPLLVQVPIGAWMSATVLDLFPGTRRPALGLIDLGVAAALPAMAAGALDFAEQHPRQQRVGMVHAVSAKCGVLLYAASAVARHRGRQGWGKALGFAGMGMVGVAGMLGAHIAYSLNGGVSHTEQDRDLLPEGWHDLGPLDDFAEDTPVRRVVGGVPVVVVRSDQDVRVLTEACSHLGGPLSDGTVAEGCITCPWHGSTFRMADGSVVHGPATSPQTVLETLVVDGVVSVRRPDHGSAPHHGTEIPHPRAAETMPTGPTGLA</sequence>
<evidence type="ECO:0000313" key="9">
    <source>
        <dbReference type="EMBL" id="MFC3995800.1"/>
    </source>
</evidence>
<evidence type="ECO:0000256" key="5">
    <source>
        <dbReference type="ARBA" id="ARBA00023014"/>
    </source>
</evidence>
<keyword evidence="7" id="KW-0472">Membrane</keyword>
<dbReference type="InterPro" id="IPR036922">
    <property type="entry name" value="Rieske_2Fe-2S_sf"/>
</dbReference>
<evidence type="ECO:0000313" key="10">
    <source>
        <dbReference type="Proteomes" id="UP001595847"/>
    </source>
</evidence>
<dbReference type="Gene3D" id="2.102.10.10">
    <property type="entry name" value="Rieske [2Fe-2S] iron-sulphur domain"/>
    <property type="match status" value="1"/>
</dbReference>
<keyword evidence="3" id="KW-0560">Oxidoreductase</keyword>